<dbReference type="PANTHER" id="PTHR23107">
    <property type="entry name" value="SYNOVIAL SARCOMA ASSOCIATED SS18 PROTEIN"/>
    <property type="match status" value="1"/>
</dbReference>
<organism evidence="3 4">
    <name type="scientific">Pseudorhodoferax soli</name>
    <dbReference type="NCBI Taxonomy" id="545864"/>
    <lineage>
        <taxon>Bacteria</taxon>
        <taxon>Pseudomonadati</taxon>
        <taxon>Pseudomonadota</taxon>
        <taxon>Betaproteobacteria</taxon>
        <taxon>Burkholderiales</taxon>
        <taxon>Comamonadaceae</taxon>
    </lineage>
</organism>
<sequence>MAARIWRNWAAAATLAWATAVSLPAGAQQEPPGRAARLSQPDGGVQWSGADGNWQAADPNWPFTAGDSIRVAAGSRAELHAGAHALRLQGPAELGIDALDDNDLRLTLRQGSLNLRVRDMAPDERIEVNTQNLAMLVDRPGEFRVDLEPGSTRVLARAGTATLFGENGESATLAPAQQARYVGRNLSAIAAQGAGPRDALDQWAADRSLAEDRSPSAQHLSREVLGYQELDAHGEWSSTMEYGTVWYPRTTIANWEPYRHGQWRWVDPWGWTWFDDARWGFAPFHYGRWVQIGPRWAWAPGPRGPRQFYAPALVGFAGAPAPRPPNFNRHRTPGTDWFPLAPGQPWRPGFGGNPRDPGRGNVGLPLPAPLRNTQRERPPGPSIATPAPGFQGGRADQERRDRWQRDQEWQQQRRQQQQQQDQNRNEMHQRHNQVRQEQLQRQDQMQQQQRALQEQQMRQMQQLRQQQDQQQRQLQEPQRQQERFMRDQRDQRDQRDHSERREQREQRQDRPQPPRAAPPQDLRQPGERGGRFGNRD</sequence>
<evidence type="ECO:0000313" key="3">
    <source>
        <dbReference type="EMBL" id="RCW64170.1"/>
    </source>
</evidence>
<feature type="compositionally biased region" description="Low complexity" evidence="1">
    <location>
        <begin position="435"/>
        <end position="478"/>
    </location>
</feature>
<keyword evidence="4" id="KW-1185">Reference proteome</keyword>
<dbReference type="Pfam" id="PF20245">
    <property type="entry name" value="DUF6600"/>
    <property type="match status" value="1"/>
</dbReference>
<evidence type="ECO:0008006" key="5">
    <source>
        <dbReference type="Google" id="ProtNLM"/>
    </source>
</evidence>
<keyword evidence="2" id="KW-0732">Signal</keyword>
<feature type="region of interest" description="Disordered" evidence="1">
    <location>
        <begin position="323"/>
        <end position="536"/>
    </location>
</feature>
<feature type="signal peptide" evidence="2">
    <location>
        <begin position="1"/>
        <end position="27"/>
    </location>
</feature>
<accession>A0A368X859</accession>
<feature type="region of interest" description="Disordered" evidence="1">
    <location>
        <begin position="26"/>
        <end position="53"/>
    </location>
</feature>
<evidence type="ECO:0000313" key="4">
    <source>
        <dbReference type="Proteomes" id="UP000252884"/>
    </source>
</evidence>
<comment type="caution">
    <text evidence="3">The sequence shown here is derived from an EMBL/GenBank/DDBJ whole genome shotgun (WGS) entry which is preliminary data.</text>
</comment>
<reference evidence="3 4" key="1">
    <citation type="submission" date="2018-07" db="EMBL/GenBank/DDBJ databases">
        <title>Genomic Encyclopedia of Type Strains, Phase IV (KMG-IV): sequencing the most valuable type-strain genomes for metagenomic binning, comparative biology and taxonomic classification.</title>
        <authorList>
            <person name="Goeker M."/>
        </authorList>
    </citation>
    <scope>NUCLEOTIDE SEQUENCE [LARGE SCALE GENOMIC DNA]</scope>
    <source>
        <strain evidence="3 4">DSM 21634</strain>
    </source>
</reference>
<gene>
    <name evidence="3" type="ORF">DES41_11677</name>
</gene>
<dbReference type="Proteomes" id="UP000252884">
    <property type="component" value="Unassembled WGS sequence"/>
</dbReference>
<feature type="compositionally biased region" description="Basic and acidic residues" evidence="1">
    <location>
        <begin position="479"/>
        <end position="512"/>
    </location>
</feature>
<feature type="compositionally biased region" description="Basic and acidic residues" evidence="1">
    <location>
        <begin position="395"/>
        <end position="408"/>
    </location>
</feature>
<feature type="chain" id="PRO_5016605052" description="FecR family protein" evidence="2">
    <location>
        <begin position="28"/>
        <end position="536"/>
    </location>
</feature>
<dbReference type="RefSeq" id="WP_114472455.1">
    <property type="nucleotide sequence ID" value="NZ_QPJK01000016.1"/>
</dbReference>
<feature type="compositionally biased region" description="Basic and acidic residues" evidence="1">
    <location>
        <begin position="524"/>
        <end position="536"/>
    </location>
</feature>
<dbReference type="OrthoDB" id="5485224at2"/>
<dbReference type="EMBL" id="QPJK01000016">
    <property type="protein sequence ID" value="RCW64170.1"/>
    <property type="molecule type" value="Genomic_DNA"/>
</dbReference>
<evidence type="ECO:0000256" key="2">
    <source>
        <dbReference type="SAM" id="SignalP"/>
    </source>
</evidence>
<evidence type="ECO:0000256" key="1">
    <source>
        <dbReference type="SAM" id="MobiDB-lite"/>
    </source>
</evidence>
<proteinExistence type="predicted"/>
<protein>
    <recommendedName>
        <fullName evidence="5">FecR family protein</fullName>
    </recommendedName>
</protein>
<name>A0A368X859_9BURK</name>
<dbReference type="AlphaFoldDB" id="A0A368X859"/>
<dbReference type="InterPro" id="IPR046535">
    <property type="entry name" value="DUF6600"/>
</dbReference>
<feature type="compositionally biased region" description="Low complexity" evidence="1">
    <location>
        <begin position="409"/>
        <end position="422"/>
    </location>
</feature>